<evidence type="ECO:0000313" key="9">
    <source>
        <dbReference type="EMBL" id="MCI0184385.1"/>
    </source>
</evidence>
<dbReference type="InterPro" id="IPR020846">
    <property type="entry name" value="MFS_dom"/>
</dbReference>
<dbReference type="GO" id="GO:0022857">
    <property type="term" value="F:transmembrane transporter activity"/>
    <property type="evidence" value="ECO:0007669"/>
    <property type="project" value="InterPro"/>
</dbReference>
<evidence type="ECO:0000256" key="7">
    <source>
        <dbReference type="SAM" id="Phobius"/>
    </source>
</evidence>
<dbReference type="GO" id="GO:0005886">
    <property type="term" value="C:plasma membrane"/>
    <property type="evidence" value="ECO:0007669"/>
    <property type="project" value="UniProtKB-SubCell"/>
</dbReference>
<comment type="caution">
    <text evidence="9">The sequence shown here is derived from an EMBL/GenBank/DDBJ whole genome shotgun (WGS) entry which is preliminary data.</text>
</comment>
<dbReference type="PANTHER" id="PTHR23513:SF6">
    <property type="entry name" value="MAJOR FACILITATOR SUPERFAMILY ASSOCIATED DOMAIN-CONTAINING PROTEIN"/>
    <property type="match status" value="1"/>
</dbReference>
<feature type="transmembrane region" description="Helical" evidence="7">
    <location>
        <begin position="47"/>
        <end position="67"/>
    </location>
</feature>
<sequence>MSRFKNSIFSNKRFLTLLSGQGVSYFGDSIAAVALPILILTVTGSGFLMGLVGALEVAPLLIVGLPAGVWVDRWNRSRVMIISDFGRAVVMAFIPIASLVHIPIMPVIVLVAIISGTLAVFFGAAYTGMIPRIVVPEELGRANGYFEAIESAAYVLGPSLAGILTSKIGPSYVIGLDALSFIFSAIAIINLRDNEKVSAQSSRQTRDFFTEMRVGLKTVVNDSVLKAITLLWGSNRFVFAALIPTLTFFVLKTLHGGSEQVGVSVSIYAVGSLLGTLLGSRVPERLGVVMALSAQSLMFVGAILLSTTNWDPMVYGCSAILGFGEGLW</sequence>
<evidence type="ECO:0000313" key="10">
    <source>
        <dbReference type="Proteomes" id="UP001139263"/>
    </source>
</evidence>
<gene>
    <name evidence="9" type="ORF">MM817_02682</name>
</gene>
<feature type="transmembrane region" description="Helical" evidence="7">
    <location>
        <begin position="237"/>
        <end position="255"/>
    </location>
</feature>
<name>A0A9X1VBR7_9BACL</name>
<keyword evidence="6 7" id="KW-0472">Membrane</keyword>
<evidence type="ECO:0000256" key="4">
    <source>
        <dbReference type="ARBA" id="ARBA00022692"/>
    </source>
</evidence>
<dbReference type="SUPFAM" id="SSF103473">
    <property type="entry name" value="MFS general substrate transporter"/>
    <property type="match status" value="1"/>
</dbReference>
<dbReference type="CDD" id="cd06173">
    <property type="entry name" value="MFS_MefA_like"/>
    <property type="match status" value="1"/>
</dbReference>
<dbReference type="EMBL" id="JALBUF010000013">
    <property type="protein sequence ID" value="MCI0184385.1"/>
    <property type="molecule type" value="Genomic_DNA"/>
</dbReference>
<organism evidence="9 10">
    <name type="scientific">Sulfoacidibacillus ferrooxidans</name>
    <dbReference type="NCBI Taxonomy" id="2005001"/>
    <lineage>
        <taxon>Bacteria</taxon>
        <taxon>Bacillati</taxon>
        <taxon>Bacillota</taxon>
        <taxon>Bacilli</taxon>
        <taxon>Bacillales</taxon>
        <taxon>Alicyclobacillaceae</taxon>
        <taxon>Sulfoacidibacillus</taxon>
    </lineage>
</organism>
<dbReference type="Pfam" id="PF07690">
    <property type="entry name" value="MFS_1"/>
    <property type="match status" value="1"/>
</dbReference>
<keyword evidence="4 7" id="KW-0812">Transmembrane</keyword>
<feature type="transmembrane region" description="Helical" evidence="7">
    <location>
        <begin position="286"/>
        <end position="305"/>
    </location>
</feature>
<reference evidence="9" key="1">
    <citation type="submission" date="2022-03" db="EMBL/GenBank/DDBJ databases">
        <title>Draft Genome Sequence of Firmicute Strain S0AB, a Heterotrophic Iron/Sulfur-Oxidizing Extreme Acidophile.</title>
        <authorList>
            <person name="Vergara E."/>
            <person name="Pakostova E."/>
            <person name="Johnson D.B."/>
            <person name="Holmes D.S."/>
        </authorList>
    </citation>
    <scope>NUCLEOTIDE SEQUENCE</scope>
    <source>
        <strain evidence="9">S0AB</strain>
    </source>
</reference>
<keyword evidence="3" id="KW-1003">Cell membrane</keyword>
<evidence type="ECO:0000259" key="8">
    <source>
        <dbReference type="PROSITE" id="PS50850"/>
    </source>
</evidence>
<proteinExistence type="predicted"/>
<dbReference type="PANTHER" id="PTHR23513">
    <property type="entry name" value="INTEGRAL MEMBRANE EFFLUX PROTEIN-RELATED"/>
    <property type="match status" value="1"/>
</dbReference>
<dbReference type="AlphaFoldDB" id="A0A9X1VBR7"/>
<evidence type="ECO:0000256" key="3">
    <source>
        <dbReference type="ARBA" id="ARBA00022475"/>
    </source>
</evidence>
<evidence type="ECO:0000256" key="2">
    <source>
        <dbReference type="ARBA" id="ARBA00022448"/>
    </source>
</evidence>
<feature type="domain" description="Major facilitator superfamily (MFS) profile" evidence="8">
    <location>
        <begin position="13"/>
        <end position="328"/>
    </location>
</feature>
<dbReference type="Proteomes" id="UP001139263">
    <property type="component" value="Unassembled WGS sequence"/>
</dbReference>
<dbReference type="PROSITE" id="PS50850">
    <property type="entry name" value="MFS"/>
    <property type="match status" value="1"/>
</dbReference>
<dbReference type="Gene3D" id="1.20.1250.20">
    <property type="entry name" value="MFS general substrate transporter like domains"/>
    <property type="match status" value="1"/>
</dbReference>
<feature type="transmembrane region" description="Helical" evidence="7">
    <location>
        <begin position="261"/>
        <end position="279"/>
    </location>
</feature>
<protein>
    <recommendedName>
        <fullName evidence="8">Major facilitator superfamily (MFS) profile domain-containing protein</fullName>
    </recommendedName>
</protein>
<keyword evidence="5 7" id="KW-1133">Transmembrane helix</keyword>
<keyword evidence="10" id="KW-1185">Reference proteome</keyword>
<keyword evidence="2" id="KW-0813">Transport</keyword>
<evidence type="ECO:0000256" key="1">
    <source>
        <dbReference type="ARBA" id="ARBA00004651"/>
    </source>
</evidence>
<comment type="subcellular location">
    <subcellularLocation>
        <location evidence="1">Cell membrane</location>
        <topology evidence="1">Multi-pass membrane protein</topology>
    </subcellularLocation>
</comment>
<dbReference type="InterPro" id="IPR011701">
    <property type="entry name" value="MFS"/>
</dbReference>
<dbReference type="InterPro" id="IPR036259">
    <property type="entry name" value="MFS_trans_sf"/>
</dbReference>
<evidence type="ECO:0000256" key="5">
    <source>
        <dbReference type="ARBA" id="ARBA00022989"/>
    </source>
</evidence>
<feature type="transmembrane region" description="Helical" evidence="7">
    <location>
        <begin position="172"/>
        <end position="191"/>
    </location>
</feature>
<evidence type="ECO:0000256" key="6">
    <source>
        <dbReference type="ARBA" id="ARBA00023136"/>
    </source>
</evidence>
<dbReference type="RefSeq" id="WP_241716021.1">
    <property type="nucleotide sequence ID" value="NZ_JALBUF010000013.1"/>
</dbReference>
<accession>A0A9X1VBR7</accession>